<gene>
    <name evidence="2" type="ORF">GUJ93_ZPchr0014g46789</name>
</gene>
<comment type="caution">
    <text evidence="2">The sequence shown here is derived from an EMBL/GenBank/DDBJ whole genome shotgun (WGS) entry which is preliminary data.</text>
</comment>
<evidence type="ECO:0000256" key="1">
    <source>
        <dbReference type="SAM" id="MobiDB-lite"/>
    </source>
</evidence>
<reference evidence="2" key="1">
    <citation type="journal article" date="2021" name="bioRxiv">
        <title>Whole Genome Assembly and Annotation of Northern Wild Rice, Zizania palustris L., Supports a Whole Genome Duplication in the Zizania Genus.</title>
        <authorList>
            <person name="Haas M."/>
            <person name="Kono T."/>
            <person name="Macchietto M."/>
            <person name="Millas R."/>
            <person name="McGilp L."/>
            <person name="Shao M."/>
            <person name="Duquette J."/>
            <person name="Hirsch C.N."/>
            <person name="Kimball J."/>
        </authorList>
    </citation>
    <scope>NUCLEOTIDE SEQUENCE</scope>
    <source>
        <tissue evidence="2">Fresh leaf tissue</tissue>
    </source>
</reference>
<dbReference type="EMBL" id="JAAALK010000086">
    <property type="protein sequence ID" value="KAG8082091.1"/>
    <property type="molecule type" value="Genomic_DNA"/>
</dbReference>
<protein>
    <submittedName>
        <fullName evidence="2">Uncharacterized protein</fullName>
    </submittedName>
</protein>
<sequence length="93" mass="9330">MVAAVGRALASPGGEGAGVGRLEGTSVRRSTPGGGGHRPARARTALVWGDERAPTASRQCGAKKKAQPTAEGAGVRLQRSVRGAQICKAVRAG</sequence>
<keyword evidence="3" id="KW-1185">Reference proteome</keyword>
<dbReference type="AlphaFoldDB" id="A0A8J5SVM3"/>
<evidence type="ECO:0000313" key="2">
    <source>
        <dbReference type="EMBL" id="KAG8082091.1"/>
    </source>
</evidence>
<name>A0A8J5SVM3_ZIZPA</name>
<evidence type="ECO:0000313" key="3">
    <source>
        <dbReference type="Proteomes" id="UP000729402"/>
    </source>
</evidence>
<proteinExistence type="predicted"/>
<organism evidence="2 3">
    <name type="scientific">Zizania palustris</name>
    <name type="common">Northern wild rice</name>
    <dbReference type="NCBI Taxonomy" id="103762"/>
    <lineage>
        <taxon>Eukaryota</taxon>
        <taxon>Viridiplantae</taxon>
        <taxon>Streptophyta</taxon>
        <taxon>Embryophyta</taxon>
        <taxon>Tracheophyta</taxon>
        <taxon>Spermatophyta</taxon>
        <taxon>Magnoliopsida</taxon>
        <taxon>Liliopsida</taxon>
        <taxon>Poales</taxon>
        <taxon>Poaceae</taxon>
        <taxon>BOP clade</taxon>
        <taxon>Oryzoideae</taxon>
        <taxon>Oryzeae</taxon>
        <taxon>Zizaniinae</taxon>
        <taxon>Zizania</taxon>
    </lineage>
</organism>
<feature type="region of interest" description="Disordered" evidence="1">
    <location>
        <begin position="1"/>
        <end position="75"/>
    </location>
</feature>
<dbReference type="Proteomes" id="UP000729402">
    <property type="component" value="Unassembled WGS sequence"/>
</dbReference>
<reference evidence="2" key="2">
    <citation type="submission" date="2021-02" db="EMBL/GenBank/DDBJ databases">
        <authorList>
            <person name="Kimball J.A."/>
            <person name="Haas M.W."/>
            <person name="Macchietto M."/>
            <person name="Kono T."/>
            <person name="Duquette J."/>
            <person name="Shao M."/>
        </authorList>
    </citation>
    <scope>NUCLEOTIDE SEQUENCE</scope>
    <source>
        <tissue evidence="2">Fresh leaf tissue</tissue>
    </source>
</reference>
<accession>A0A8J5SVM3</accession>